<evidence type="ECO:0000256" key="7">
    <source>
        <dbReference type="ARBA" id="ARBA00022741"/>
    </source>
</evidence>
<dbReference type="SFLD" id="SFLDS00003">
    <property type="entry name" value="Haloacid_Dehalogenase"/>
    <property type="match status" value="1"/>
</dbReference>
<evidence type="ECO:0000256" key="13">
    <source>
        <dbReference type="ARBA" id="ARBA00023065"/>
    </source>
</evidence>
<keyword evidence="8 16" id="KW-0375">Hydrogen ion transport</keyword>
<evidence type="ECO:0000256" key="3">
    <source>
        <dbReference type="ARBA" id="ARBA00022448"/>
    </source>
</evidence>
<dbReference type="FunFam" id="3.40.50.1000:FF:000211">
    <property type="entry name" value="Plasma membrane ATPase"/>
    <property type="match status" value="1"/>
</dbReference>
<evidence type="ECO:0000256" key="1">
    <source>
        <dbReference type="ARBA" id="ARBA00004141"/>
    </source>
</evidence>
<dbReference type="SMART" id="SM00831">
    <property type="entry name" value="Cation_ATPase_N"/>
    <property type="match status" value="1"/>
</dbReference>
<evidence type="ECO:0000256" key="15">
    <source>
        <dbReference type="ARBA" id="ARBA00048122"/>
    </source>
</evidence>
<comment type="caution">
    <text evidence="19">The sequence shown here is derived from an EMBL/GenBank/DDBJ whole genome shotgun (WGS) entry which is preliminary data.</text>
</comment>
<dbReference type="GO" id="GO:0005524">
    <property type="term" value="F:ATP binding"/>
    <property type="evidence" value="ECO:0007669"/>
    <property type="project" value="UniProtKB-UniRule"/>
</dbReference>
<accession>A0A1X0P842</accession>
<dbReference type="EMBL" id="NBCO01000003">
    <property type="protein sequence ID" value="ORC92749.1"/>
    <property type="molecule type" value="Genomic_DNA"/>
</dbReference>
<evidence type="ECO:0000256" key="12">
    <source>
        <dbReference type="ARBA" id="ARBA00022989"/>
    </source>
</evidence>
<feature type="transmembrane region" description="Helical" evidence="16">
    <location>
        <begin position="701"/>
        <end position="724"/>
    </location>
</feature>
<feature type="region of interest" description="Disordered" evidence="17">
    <location>
        <begin position="983"/>
        <end position="1008"/>
    </location>
</feature>
<dbReference type="Pfam" id="PF00122">
    <property type="entry name" value="E1-E2_ATPase"/>
    <property type="match status" value="1"/>
</dbReference>
<evidence type="ECO:0000313" key="19">
    <source>
        <dbReference type="EMBL" id="ORC92749.1"/>
    </source>
</evidence>
<dbReference type="PROSITE" id="PS00154">
    <property type="entry name" value="ATPASE_E1_E2"/>
    <property type="match status" value="1"/>
</dbReference>
<keyword evidence="11 16" id="KW-1278">Translocase</keyword>
<feature type="transmembrane region" description="Helical" evidence="16">
    <location>
        <begin position="269"/>
        <end position="289"/>
    </location>
</feature>
<evidence type="ECO:0000256" key="9">
    <source>
        <dbReference type="ARBA" id="ARBA00022840"/>
    </source>
</evidence>
<keyword evidence="9 16" id="KW-0067">ATP-binding</keyword>
<feature type="transmembrane region" description="Helical" evidence="16">
    <location>
        <begin position="865"/>
        <end position="881"/>
    </location>
</feature>
<feature type="region of interest" description="Disordered" evidence="17">
    <location>
        <begin position="1"/>
        <end position="63"/>
    </location>
</feature>
<dbReference type="FunFam" id="3.40.1110.10:FF:000005">
    <property type="entry name" value="Plasma membrane ATPase"/>
    <property type="match status" value="1"/>
</dbReference>
<dbReference type="RefSeq" id="XP_028886815.1">
    <property type="nucleotide sequence ID" value="XM_029022269.1"/>
</dbReference>
<dbReference type="InterPro" id="IPR023299">
    <property type="entry name" value="ATPase_P-typ_cyto_dom_N"/>
</dbReference>
<evidence type="ECO:0000256" key="2">
    <source>
        <dbReference type="ARBA" id="ARBA00008804"/>
    </source>
</evidence>
<name>A0A1X0P842_9TRYP</name>
<reference evidence="19 20" key="1">
    <citation type="submission" date="2017-03" db="EMBL/GenBank/DDBJ databases">
        <title>An alternative strategy for trypanosome survival in the mammalian bloodstream revealed through genome and transcriptome analysis of the ubiquitous bovine parasite Trypanosoma (Megatrypanum) theileri.</title>
        <authorList>
            <person name="Kelly S."/>
            <person name="Ivens A."/>
            <person name="Mott A."/>
            <person name="O'Neill E."/>
            <person name="Emms D."/>
            <person name="Macleod O."/>
            <person name="Voorheis P."/>
            <person name="Matthews J."/>
            <person name="Matthews K."/>
            <person name="Carrington M."/>
        </authorList>
    </citation>
    <scope>NUCLEOTIDE SEQUENCE [LARGE SCALE GENOMIC DNA]</scope>
    <source>
        <strain evidence="19">Edinburgh</strain>
    </source>
</reference>
<keyword evidence="14 16" id="KW-0472">Membrane</keyword>
<dbReference type="SUPFAM" id="SSF81660">
    <property type="entry name" value="Metal cation-transporting ATPase, ATP-binding domain N"/>
    <property type="match status" value="1"/>
</dbReference>
<evidence type="ECO:0000256" key="11">
    <source>
        <dbReference type="ARBA" id="ARBA00022967"/>
    </source>
</evidence>
<dbReference type="AlphaFoldDB" id="A0A1X0P842"/>
<feature type="domain" description="Cation-transporting P-type ATPase N-terminal" evidence="18">
    <location>
        <begin position="49"/>
        <end position="117"/>
    </location>
</feature>
<evidence type="ECO:0000256" key="14">
    <source>
        <dbReference type="ARBA" id="ARBA00023136"/>
    </source>
</evidence>
<keyword evidence="13 16" id="KW-0406">Ion transport</keyword>
<dbReference type="PRINTS" id="PR00119">
    <property type="entry name" value="CATATPASE"/>
</dbReference>
<dbReference type="VEuPathDB" id="TriTrypDB:TM35_000035020"/>
<feature type="transmembrane region" description="Helical" evidence="16">
    <location>
        <begin position="89"/>
        <end position="111"/>
    </location>
</feature>
<evidence type="ECO:0000313" key="20">
    <source>
        <dbReference type="Proteomes" id="UP000192257"/>
    </source>
</evidence>
<dbReference type="Pfam" id="PF00690">
    <property type="entry name" value="Cation_ATPase_N"/>
    <property type="match status" value="1"/>
</dbReference>
<dbReference type="NCBIfam" id="TIGR01647">
    <property type="entry name" value="ATPase-IIIA_H"/>
    <property type="match status" value="1"/>
</dbReference>
<feature type="transmembrane region" description="Helical" evidence="16">
    <location>
        <begin position="816"/>
        <end position="845"/>
    </location>
</feature>
<dbReference type="InterPro" id="IPR008250">
    <property type="entry name" value="ATPase_P-typ_transduc_dom_A_sf"/>
</dbReference>
<organism evidence="19 20">
    <name type="scientific">Trypanosoma theileri</name>
    <dbReference type="NCBI Taxonomy" id="67003"/>
    <lineage>
        <taxon>Eukaryota</taxon>
        <taxon>Discoba</taxon>
        <taxon>Euglenozoa</taxon>
        <taxon>Kinetoplastea</taxon>
        <taxon>Metakinetoplastina</taxon>
        <taxon>Trypanosomatida</taxon>
        <taxon>Trypanosomatidae</taxon>
        <taxon>Trypanosoma</taxon>
    </lineage>
</organism>
<dbReference type="FunFam" id="2.70.150.10:FF:000042">
    <property type="entry name" value="Plasma membrane ATPase"/>
    <property type="match status" value="1"/>
</dbReference>
<dbReference type="Gene3D" id="3.40.1110.10">
    <property type="entry name" value="Calcium-transporting ATPase, cytoplasmic domain N"/>
    <property type="match status" value="1"/>
</dbReference>
<evidence type="ECO:0000259" key="18">
    <source>
        <dbReference type="SMART" id="SM00831"/>
    </source>
</evidence>
<dbReference type="SFLD" id="SFLDF00027">
    <property type="entry name" value="p-type_atpase"/>
    <property type="match status" value="1"/>
</dbReference>
<dbReference type="Gene3D" id="2.70.150.10">
    <property type="entry name" value="Calcium-transporting ATPase, cytoplasmic transduction domain A"/>
    <property type="match status" value="1"/>
</dbReference>
<dbReference type="SUPFAM" id="SSF81665">
    <property type="entry name" value="Calcium ATPase, transmembrane domain M"/>
    <property type="match status" value="1"/>
</dbReference>
<keyword evidence="12 16" id="KW-1133">Transmembrane helix</keyword>
<evidence type="ECO:0000256" key="8">
    <source>
        <dbReference type="ARBA" id="ARBA00022781"/>
    </source>
</evidence>
<proteinExistence type="inferred from homology"/>
<feature type="transmembrane region" description="Helical" evidence="16">
    <location>
        <begin position="301"/>
        <end position="327"/>
    </location>
</feature>
<evidence type="ECO:0000256" key="10">
    <source>
        <dbReference type="ARBA" id="ARBA00022842"/>
    </source>
</evidence>
<keyword evidence="5 16" id="KW-0812">Transmembrane</keyword>
<evidence type="ECO:0000256" key="6">
    <source>
        <dbReference type="ARBA" id="ARBA00022723"/>
    </source>
</evidence>
<comment type="similarity">
    <text evidence="2 16">Belongs to the cation transport ATPase (P-type) (TC 3.A.3) family. Type IIIA subfamily.</text>
</comment>
<dbReference type="SFLD" id="SFLDG00002">
    <property type="entry name" value="C1.7:_P-type_atpase_like"/>
    <property type="match status" value="1"/>
</dbReference>
<keyword evidence="7 16" id="KW-0547">Nucleotide-binding</keyword>
<dbReference type="InterPro" id="IPR036412">
    <property type="entry name" value="HAD-like_sf"/>
</dbReference>
<evidence type="ECO:0000256" key="5">
    <source>
        <dbReference type="ARBA" id="ARBA00022692"/>
    </source>
</evidence>
<dbReference type="GO" id="GO:0046872">
    <property type="term" value="F:metal ion binding"/>
    <property type="evidence" value="ECO:0007669"/>
    <property type="project" value="UniProtKB-KW"/>
</dbReference>
<dbReference type="Pfam" id="PF00702">
    <property type="entry name" value="Hydrolase"/>
    <property type="match status" value="1"/>
</dbReference>
<dbReference type="Proteomes" id="UP000192257">
    <property type="component" value="Unassembled WGS sequence"/>
</dbReference>
<comment type="catalytic activity">
    <reaction evidence="15 16">
        <text>ATP + H2O + H(+)(in) = ADP + phosphate + 2 H(+)(out)</text>
        <dbReference type="Rhea" id="RHEA:20852"/>
        <dbReference type="ChEBI" id="CHEBI:15377"/>
        <dbReference type="ChEBI" id="CHEBI:15378"/>
        <dbReference type="ChEBI" id="CHEBI:30616"/>
        <dbReference type="ChEBI" id="CHEBI:43474"/>
        <dbReference type="ChEBI" id="CHEBI:456216"/>
        <dbReference type="EC" id="7.1.2.1"/>
    </reaction>
</comment>
<dbReference type="GO" id="GO:0005886">
    <property type="term" value="C:plasma membrane"/>
    <property type="evidence" value="ECO:0007669"/>
    <property type="project" value="UniProtKB-SubCell"/>
</dbReference>
<dbReference type="NCBIfam" id="TIGR01494">
    <property type="entry name" value="ATPase_P-type"/>
    <property type="match status" value="2"/>
</dbReference>
<feature type="transmembrane region" description="Helical" evidence="16">
    <location>
        <begin position="117"/>
        <end position="140"/>
    </location>
</feature>
<evidence type="ECO:0000256" key="17">
    <source>
        <dbReference type="SAM" id="MobiDB-lite"/>
    </source>
</evidence>
<dbReference type="GO" id="GO:0016887">
    <property type="term" value="F:ATP hydrolysis activity"/>
    <property type="evidence" value="ECO:0007669"/>
    <property type="project" value="InterPro"/>
</dbReference>
<dbReference type="Gene3D" id="3.40.50.1000">
    <property type="entry name" value="HAD superfamily/HAD-like"/>
    <property type="match status" value="1"/>
</dbReference>
<dbReference type="GO" id="GO:0120029">
    <property type="term" value="P:proton export across plasma membrane"/>
    <property type="evidence" value="ECO:0007669"/>
    <property type="project" value="UniProtKB-UniRule"/>
</dbReference>
<dbReference type="SUPFAM" id="SSF81653">
    <property type="entry name" value="Calcium ATPase, transduction domain A"/>
    <property type="match status" value="1"/>
</dbReference>
<comment type="subcellular location">
    <subcellularLocation>
        <location evidence="16">Cell membrane</location>
        <topology evidence="16">Multi-pass membrane protein</topology>
    </subcellularLocation>
    <subcellularLocation>
        <location evidence="1">Membrane</location>
        <topology evidence="1">Multi-pass membrane protein</topology>
    </subcellularLocation>
</comment>
<dbReference type="STRING" id="67003.A0A1X0P842"/>
<feature type="transmembrane region" description="Helical" evidence="16">
    <location>
        <begin position="736"/>
        <end position="764"/>
    </location>
</feature>
<sequence>MQSEAERVFNDPEDTQQNETNTERVFNDPEENQGNHDSIPPNEQPQPQEDAEEETAELLPPSKGLTTAEAEELLAKYGRNELPTKKTPVWLLFVRTLGNPMSLALLIAFIIKYALSYWADASILLAILIINVLIGCFEVYMSGDALAALKNSLNPVITVFRDGSWQQIDAALLVPGDLVKLASGSAVPADCTVNEGVIDVDESVLTGGSMSVSIGAGEMAKMGSNVERGEVDGTVQFTGQNTLFGKSAVLLQSVEADVDNIHVILSRMVLVLTSFGFVLAIICMIYLLASVHMTFRYSLNFAVVLFIASIPVALEIVVTAILSLGLIRLSKCQVEVRNMASMETLARVNMVCSDKTGTLTANTMEIQDQCFTFEEGYDLRSILVLAALAAKWREPPRDALEAMILEAADLDECDNYTQTEFVPFNPIERRISASLTDNRTGERFSVTKGAPDVILQLVYNQDEISNQVVEIIETLASRGIHCLSVAKTDSQGRWHLCGILSFLYPPRLHAKDTIRRSKEYGVDVKMITGDRVTFAKEMCQALNLDPNILTADKLPKVDVNDLPDDLGEKYGDMILGAGGFAQVLPEHKFMIVETLRQRGYTCAMTGDGVNDVPALKRADVGIAVQGATDAARAAADMVLTGPGLSVLVEAMLVSRQVFQRLLTFLTYRISASLSLVCFYFIACFSLTPRDYGSVDPNFQFFQLPVLLFLLIALLNDIFMITIGYDRVVPSKLPQRWNVPLVFVRAIILAIASCASSLMLLWVALEGWGDTYYPNSWIFSLGLAQLPQGKVVTMLYLKITIFDFMTLFSARTGGDFFFTAAPGLILFIAAVFSLLISSMAASYWHLSTVDHVETEGLAWGAARTETILPLWVWIYCIIWWLVDEMVKVFLNLLIQCFDLFGCVSKAYGGKVVDEYEVVVHGGRFHSELSPVDIFFQDKSRRNYEDNDLAGRGGGGSRSQMLSPVDVFTPRVGVAKSRGEVLPPVDVYTPAAKDPEDDEEVEKNKYQGID</sequence>
<dbReference type="SUPFAM" id="SSF56784">
    <property type="entry name" value="HAD-like"/>
    <property type="match status" value="1"/>
</dbReference>
<evidence type="ECO:0000256" key="16">
    <source>
        <dbReference type="RuleBase" id="RU362083"/>
    </source>
</evidence>
<dbReference type="GO" id="GO:0008553">
    <property type="term" value="F:P-type proton-exporting transporter activity"/>
    <property type="evidence" value="ECO:0007669"/>
    <property type="project" value="UniProtKB-UniRule"/>
</dbReference>
<dbReference type="OrthoDB" id="432719at2759"/>
<keyword evidence="20" id="KW-1185">Reference proteome</keyword>
<dbReference type="PANTHER" id="PTHR42861">
    <property type="entry name" value="CALCIUM-TRANSPORTING ATPASE"/>
    <property type="match status" value="1"/>
</dbReference>
<keyword evidence="6" id="KW-0479">Metal-binding</keyword>
<keyword evidence="4" id="KW-0597">Phosphoprotein</keyword>
<keyword evidence="3 16" id="KW-0813">Transport</keyword>
<dbReference type="Gene3D" id="1.20.1110.10">
    <property type="entry name" value="Calcium-transporting ATPase, transmembrane domain"/>
    <property type="match status" value="1"/>
</dbReference>
<feature type="compositionally biased region" description="Basic and acidic residues" evidence="17">
    <location>
        <begin position="1"/>
        <end position="10"/>
    </location>
</feature>
<dbReference type="PRINTS" id="PR00120">
    <property type="entry name" value="HATPASE"/>
</dbReference>
<dbReference type="EC" id="7.1.2.1" evidence="16"/>
<dbReference type="InterPro" id="IPR006534">
    <property type="entry name" value="P-type_ATPase_IIIA"/>
</dbReference>
<protein>
    <recommendedName>
        <fullName evidence="16">Plasma membrane ATPase</fullName>
        <ecNumber evidence="16">7.1.2.1</ecNumber>
    </recommendedName>
</protein>
<dbReference type="GeneID" id="39982049"/>
<dbReference type="InterPro" id="IPR018303">
    <property type="entry name" value="ATPase_P-typ_P_site"/>
</dbReference>
<dbReference type="InterPro" id="IPR044492">
    <property type="entry name" value="P_typ_ATPase_HD_dom"/>
</dbReference>
<evidence type="ECO:0000256" key="4">
    <source>
        <dbReference type="ARBA" id="ARBA00022553"/>
    </source>
</evidence>
<keyword evidence="10 16" id="KW-0460">Magnesium</keyword>
<dbReference type="InterPro" id="IPR023214">
    <property type="entry name" value="HAD_sf"/>
</dbReference>
<dbReference type="InterPro" id="IPR059000">
    <property type="entry name" value="ATPase_P-type_domA"/>
</dbReference>
<dbReference type="InterPro" id="IPR001757">
    <property type="entry name" value="P_typ_ATPase"/>
</dbReference>
<feature type="transmembrane region" description="Helical" evidence="16">
    <location>
        <begin position="661"/>
        <end position="681"/>
    </location>
</feature>
<dbReference type="InterPro" id="IPR023298">
    <property type="entry name" value="ATPase_P-typ_TM_dom_sf"/>
</dbReference>
<gene>
    <name evidence="19" type="ORF">TM35_000035020</name>
</gene>
<dbReference type="InterPro" id="IPR004014">
    <property type="entry name" value="ATPase_P-typ_cation-transptr_N"/>
</dbReference>